<organism evidence="1 2">
    <name type="scientific">Brassica napus</name>
    <name type="common">Rape</name>
    <dbReference type="NCBI Taxonomy" id="3708"/>
    <lineage>
        <taxon>Eukaryota</taxon>
        <taxon>Viridiplantae</taxon>
        <taxon>Streptophyta</taxon>
        <taxon>Embryophyta</taxon>
        <taxon>Tracheophyta</taxon>
        <taxon>Spermatophyta</taxon>
        <taxon>Magnoliopsida</taxon>
        <taxon>eudicotyledons</taxon>
        <taxon>Gunneridae</taxon>
        <taxon>Pentapetalae</taxon>
        <taxon>rosids</taxon>
        <taxon>malvids</taxon>
        <taxon>Brassicales</taxon>
        <taxon>Brassicaceae</taxon>
        <taxon>Brassiceae</taxon>
        <taxon>Brassica</taxon>
    </lineage>
</organism>
<dbReference type="InterPro" id="IPR044835">
    <property type="entry name" value="ARF_plant"/>
</dbReference>
<dbReference type="Proteomes" id="UP000824890">
    <property type="component" value="Unassembled WGS sequence"/>
</dbReference>
<sequence length="147" mass="16704">MHKMKGKQKGGGDLNMNPSTRGCRLLGFSLHVETPASNLSKRICTEVKPILYHIFELERLFNMEGLLRDPEKGWRFLYTDNEDDMMVFGNDPWHEFCNVVLKIHLYTKEEVENAYGDSKSCLAALMMEASKSSSVSQPDSSPTVTRV</sequence>
<evidence type="ECO:0000313" key="2">
    <source>
        <dbReference type="Proteomes" id="UP000824890"/>
    </source>
</evidence>
<dbReference type="EMBL" id="JAGKQM010000002">
    <property type="protein sequence ID" value="KAH0937323.1"/>
    <property type="molecule type" value="Genomic_DNA"/>
</dbReference>
<accession>A0ABQ8E7B2</accession>
<dbReference type="PANTHER" id="PTHR31384:SF102">
    <property type="entry name" value="AUXIN RESPONSE FACTOR 4"/>
    <property type="match status" value="1"/>
</dbReference>
<comment type="caution">
    <text evidence="1">The sequence shown here is derived from an EMBL/GenBank/DDBJ whole genome shotgun (WGS) entry which is preliminary data.</text>
</comment>
<proteinExistence type="predicted"/>
<keyword evidence="2" id="KW-1185">Reference proteome</keyword>
<gene>
    <name evidence="1" type="ORF">HID58_004784</name>
</gene>
<evidence type="ECO:0008006" key="3">
    <source>
        <dbReference type="Google" id="ProtNLM"/>
    </source>
</evidence>
<dbReference type="PANTHER" id="PTHR31384">
    <property type="entry name" value="AUXIN RESPONSE FACTOR 4-RELATED"/>
    <property type="match status" value="1"/>
</dbReference>
<name>A0ABQ8E7B2_BRANA</name>
<protein>
    <recommendedName>
        <fullName evidence="3">Auxin-responsive protein</fullName>
    </recommendedName>
</protein>
<evidence type="ECO:0000313" key="1">
    <source>
        <dbReference type="EMBL" id="KAH0937323.1"/>
    </source>
</evidence>
<dbReference type="Gene3D" id="3.10.20.90">
    <property type="entry name" value="Phosphatidylinositol 3-kinase Catalytic Subunit, Chain A, domain 1"/>
    <property type="match status" value="1"/>
</dbReference>
<reference evidence="1 2" key="1">
    <citation type="submission" date="2021-05" db="EMBL/GenBank/DDBJ databases">
        <title>Genome Assembly of Synthetic Allotetraploid Brassica napus Reveals Homoeologous Exchanges between Subgenomes.</title>
        <authorList>
            <person name="Davis J.T."/>
        </authorList>
    </citation>
    <scope>NUCLEOTIDE SEQUENCE [LARGE SCALE GENOMIC DNA]</scope>
    <source>
        <strain evidence="2">cv. Da-Ae</strain>
        <tissue evidence="1">Seedling</tissue>
    </source>
</reference>